<accession>A0A556PP71</accession>
<gene>
    <name evidence="2" type="ORF">FPQ13_04785</name>
</gene>
<name>A0A556PP71_9BACI</name>
<evidence type="ECO:0000313" key="3">
    <source>
        <dbReference type="Proteomes" id="UP000316425"/>
    </source>
</evidence>
<reference evidence="2 3" key="1">
    <citation type="submission" date="2019-07" db="EMBL/GenBank/DDBJ databases">
        <title>Allobacillus sp. nov. SKP isolated from shrimp paste of Euphausiacea.</title>
        <authorList>
            <person name="Kanchanasin P."/>
            <person name="Tanasupawat S."/>
            <person name="Shi W."/>
            <person name="Wu L."/>
            <person name="Ma J."/>
        </authorList>
    </citation>
    <scope>NUCLEOTIDE SEQUENCE [LARGE SCALE GENOMIC DNA]</scope>
    <source>
        <strain evidence="2 3">SKP4-8</strain>
    </source>
</reference>
<proteinExistence type="predicted"/>
<evidence type="ECO:0000256" key="1">
    <source>
        <dbReference type="SAM" id="Phobius"/>
    </source>
</evidence>
<dbReference type="EMBL" id="VMHE01000005">
    <property type="protein sequence ID" value="TSJ66191.1"/>
    <property type="molecule type" value="Genomic_DNA"/>
</dbReference>
<protein>
    <submittedName>
        <fullName evidence="2">Uncharacterized protein</fullName>
    </submittedName>
</protein>
<sequence>MKRNRHFLKIISNNNGAALLMVLIVISLIMFFSTVIMNSILTQGKQNQIIAEDYRAVHLAELGTDFTEMKLTEYVDEKDFETAGKAIYFHNLFKMLSEEAADFTVDDDYPERKFLVSKDDRKNSSYEMTDDGANLFLKVTGVDDETEKDIYVTYRLRFATSGGSLDDVDDWGSVSNEFPSPPENPDYDCSENLNGCKAEEGETVYIGEDGATIKNNELTTGDFYSDGKINVDSNAKLTILGLGVFNEMYIDGNPHTQVLIRDHAYFEGQLVSKSNKHAAFNVCGSARFKQGVDYLSQFGVRQHLISDEPAYFDKVTVSVGGDALFKQGIFFHKNKGSLQVGGDITIHVNQDPQKYFNSISNRLRVVGDLTIHGNGKTIVNPSRLQIIDQLKKPSFASVCANYPLPETGGSGDGDTGVDLVDGEY</sequence>
<feature type="transmembrane region" description="Helical" evidence="1">
    <location>
        <begin position="20"/>
        <end position="41"/>
    </location>
</feature>
<dbReference type="AlphaFoldDB" id="A0A556PP71"/>
<dbReference type="RefSeq" id="WP_144088190.1">
    <property type="nucleotide sequence ID" value="NZ_VMHE01000005.1"/>
</dbReference>
<keyword evidence="3" id="KW-1185">Reference proteome</keyword>
<keyword evidence="1" id="KW-0472">Membrane</keyword>
<keyword evidence="1" id="KW-0812">Transmembrane</keyword>
<dbReference type="Proteomes" id="UP000316425">
    <property type="component" value="Unassembled WGS sequence"/>
</dbReference>
<keyword evidence="1" id="KW-1133">Transmembrane helix</keyword>
<comment type="caution">
    <text evidence="2">The sequence shown here is derived from an EMBL/GenBank/DDBJ whole genome shotgun (WGS) entry which is preliminary data.</text>
</comment>
<evidence type="ECO:0000313" key="2">
    <source>
        <dbReference type="EMBL" id="TSJ66191.1"/>
    </source>
</evidence>
<dbReference type="OrthoDB" id="2965930at2"/>
<organism evidence="2 3">
    <name type="scientific">Allobacillus salarius</name>
    <dbReference type="NCBI Taxonomy" id="1955272"/>
    <lineage>
        <taxon>Bacteria</taxon>
        <taxon>Bacillati</taxon>
        <taxon>Bacillota</taxon>
        <taxon>Bacilli</taxon>
        <taxon>Bacillales</taxon>
        <taxon>Bacillaceae</taxon>
        <taxon>Allobacillus</taxon>
    </lineage>
</organism>